<dbReference type="Proteomes" id="UP000325315">
    <property type="component" value="Unassembled WGS sequence"/>
</dbReference>
<gene>
    <name evidence="2" type="ORF">EPI10_030541</name>
</gene>
<accession>A0A5B6X0Y4</accession>
<proteinExistence type="predicted"/>
<protein>
    <submittedName>
        <fullName evidence="2">Reverse transcriptase</fullName>
    </submittedName>
</protein>
<dbReference type="AlphaFoldDB" id="A0A5B6X0Y4"/>
<dbReference type="PANTHER" id="PTHR46890:SF48">
    <property type="entry name" value="RNA-DIRECTED DNA POLYMERASE"/>
    <property type="match status" value="1"/>
</dbReference>
<comment type="caution">
    <text evidence="2">The sequence shown here is derived from an EMBL/GenBank/DDBJ whole genome shotgun (WGS) entry which is preliminary data.</text>
</comment>
<keyword evidence="3" id="KW-1185">Reference proteome</keyword>
<dbReference type="GO" id="GO:0003964">
    <property type="term" value="F:RNA-directed DNA polymerase activity"/>
    <property type="evidence" value="ECO:0007669"/>
    <property type="project" value="UniProtKB-KW"/>
</dbReference>
<dbReference type="EMBL" id="SMMG02000001">
    <property type="protein sequence ID" value="KAA3486655.1"/>
    <property type="molecule type" value="Genomic_DNA"/>
</dbReference>
<keyword evidence="2" id="KW-0695">RNA-directed DNA polymerase</keyword>
<name>A0A5B6X0Y4_9ROSI</name>
<reference evidence="3" key="1">
    <citation type="journal article" date="2019" name="Plant Biotechnol. J.">
        <title>Genome sequencing of the Australian wild diploid species Gossypium australe highlights disease resistance and delayed gland morphogenesis.</title>
        <authorList>
            <person name="Cai Y."/>
            <person name="Cai X."/>
            <person name="Wang Q."/>
            <person name="Wang P."/>
            <person name="Zhang Y."/>
            <person name="Cai C."/>
            <person name="Xu Y."/>
            <person name="Wang K."/>
            <person name="Zhou Z."/>
            <person name="Wang C."/>
            <person name="Geng S."/>
            <person name="Li B."/>
            <person name="Dong Q."/>
            <person name="Hou Y."/>
            <person name="Wang H."/>
            <person name="Ai P."/>
            <person name="Liu Z."/>
            <person name="Yi F."/>
            <person name="Sun M."/>
            <person name="An G."/>
            <person name="Cheng J."/>
            <person name="Zhang Y."/>
            <person name="Shi Q."/>
            <person name="Xie Y."/>
            <person name="Shi X."/>
            <person name="Chang Y."/>
            <person name="Huang F."/>
            <person name="Chen Y."/>
            <person name="Hong S."/>
            <person name="Mi L."/>
            <person name="Sun Q."/>
            <person name="Zhang L."/>
            <person name="Zhou B."/>
            <person name="Peng R."/>
            <person name="Zhang X."/>
            <person name="Liu F."/>
        </authorList>
    </citation>
    <scope>NUCLEOTIDE SEQUENCE [LARGE SCALE GENOMIC DNA]</scope>
    <source>
        <strain evidence="3">cv. PA1801</strain>
    </source>
</reference>
<keyword evidence="2" id="KW-0548">Nucleotidyltransferase</keyword>
<dbReference type="Pfam" id="PF00078">
    <property type="entry name" value="RVT_1"/>
    <property type="match status" value="1"/>
</dbReference>
<organism evidence="2 3">
    <name type="scientific">Gossypium australe</name>
    <dbReference type="NCBI Taxonomy" id="47621"/>
    <lineage>
        <taxon>Eukaryota</taxon>
        <taxon>Viridiplantae</taxon>
        <taxon>Streptophyta</taxon>
        <taxon>Embryophyta</taxon>
        <taxon>Tracheophyta</taxon>
        <taxon>Spermatophyta</taxon>
        <taxon>Magnoliopsida</taxon>
        <taxon>eudicotyledons</taxon>
        <taxon>Gunneridae</taxon>
        <taxon>Pentapetalae</taxon>
        <taxon>rosids</taxon>
        <taxon>malvids</taxon>
        <taxon>Malvales</taxon>
        <taxon>Malvaceae</taxon>
        <taxon>Malvoideae</taxon>
        <taxon>Gossypium</taxon>
    </lineage>
</organism>
<dbReference type="PROSITE" id="PS50878">
    <property type="entry name" value="RT_POL"/>
    <property type="match status" value="1"/>
</dbReference>
<evidence type="ECO:0000259" key="1">
    <source>
        <dbReference type="PROSITE" id="PS50878"/>
    </source>
</evidence>
<keyword evidence="2" id="KW-0808">Transferase</keyword>
<dbReference type="CDD" id="cd01650">
    <property type="entry name" value="RT_nLTR_like"/>
    <property type="match status" value="1"/>
</dbReference>
<sequence>MGVDVLRFCHEALRETKNVYNINETLLVMIPKIENPCDMTNFRPMSLCRVVYKIVSKVLVNRLKEVLPISELVHYLRSSKNGPNKGYVVKLDMSKAYDQVEWRFLKKVLLKFGFGSEWVNKIMNCVRTVRYRVKCNMSLTNVIKPERGFRQVDLLSHYLFLFCMDVLSRIMLNAQEKHKIKGIRASRDGPRINHLFFADDALLFVRNYRSEVEA</sequence>
<dbReference type="SUPFAM" id="SSF56672">
    <property type="entry name" value="DNA/RNA polymerases"/>
    <property type="match status" value="1"/>
</dbReference>
<feature type="domain" description="Reverse transcriptase" evidence="1">
    <location>
        <begin position="11"/>
        <end position="214"/>
    </location>
</feature>
<dbReference type="InterPro" id="IPR052343">
    <property type="entry name" value="Retrotransposon-Effector_Assoc"/>
</dbReference>
<dbReference type="InterPro" id="IPR000477">
    <property type="entry name" value="RT_dom"/>
</dbReference>
<evidence type="ECO:0000313" key="2">
    <source>
        <dbReference type="EMBL" id="KAA3486655.1"/>
    </source>
</evidence>
<evidence type="ECO:0000313" key="3">
    <source>
        <dbReference type="Proteomes" id="UP000325315"/>
    </source>
</evidence>
<dbReference type="PANTHER" id="PTHR46890">
    <property type="entry name" value="NON-LTR RETROLELEMENT REVERSE TRANSCRIPTASE-LIKE PROTEIN-RELATED"/>
    <property type="match status" value="1"/>
</dbReference>
<dbReference type="OrthoDB" id="1934719at2759"/>
<dbReference type="InterPro" id="IPR043502">
    <property type="entry name" value="DNA/RNA_pol_sf"/>
</dbReference>